<proteinExistence type="predicted"/>
<dbReference type="Proteomes" id="UP000004199">
    <property type="component" value="Unassembled WGS sequence"/>
</dbReference>
<comment type="caution">
    <text evidence="1">The sequence shown here is derived from an EMBL/GenBank/DDBJ whole genome shotgun (WGS) entry which is preliminary data.</text>
</comment>
<name>I6F9H1_SHIBO</name>
<organism evidence="1 2">
    <name type="scientific">Shigella boydii 4444-74</name>
    <dbReference type="NCBI Taxonomy" id="766140"/>
    <lineage>
        <taxon>Bacteria</taxon>
        <taxon>Pseudomonadati</taxon>
        <taxon>Pseudomonadota</taxon>
        <taxon>Gammaproteobacteria</taxon>
        <taxon>Enterobacterales</taxon>
        <taxon>Enterobacteriaceae</taxon>
        <taxon>Shigella</taxon>
    </lineage>
</organism>
<dbReference type="EMBL" id="AKNB01000018">
    <property type="protein sequence ID" value="EIQ52913.1"/>
    <property type="molecule type" value="Genomic_DNA"/>
</dbReference>
<accession>I6F9H1</accession>
<evidence type="ECO:0000313" key="1">
    <source>
        <dbReference type="EMBL" id="EIQ52913.1"/>
    </source>
</evidence>
<reference evidence="1 2" key="1">
    <citation type="submission" date="2012-03" db="EMBL/GenBank/DDBJ databases">
        <authorList>
            <person name="Rasko D."/>
            <person name="Redman J."/>
            <person name="Daugherty S.C."/>
            <person name="Tallon L."/>
            <person name="Sadzewicz L."/>
            <person name="Jones K."/>
            <person name="Santana-Cruz I."/>
            <person name="Liu X."/>
        </authorList>
    </citation>
    <scope>NUCLEOTIDE SEQUENCE [LARGE SCALE GENOMIC DNA]</scope>
    <source>
        <strain evidence="1 2">4444-74</strain>
    </source>
</reference>
<evidence type="ECO:0000313" key="2">
    <source>
        <dbReference type="Proteomes" id="UP000004199"/>
    </source>
</evidence>
<dbReference type="AlphaFoldDB" id="I6F9H1"/>
<gene>
    <name evidence="1" type="ORF">SB444474_5355</name>
</gene>
<dbReference type="PATRIC" id="fig|766140.3.peg.28"/>
<protein>
    <submittedName>
        <fullName evidence="1">Uncharacterized protein</fullName>
    </submittedName>
</protein>
<sequence>MIDTRSYITSKPIAEKRRFFCCIYQLLQRSFDGMIFIKA</sequence>